<dbReference type="EMBL" id="JAQQXT010000017">
    <property type="protein sequence ID" value="MDC8774055.1"/>
    <property type="molecule type" value="Genomic_DNA"/>
</dbReference>
<accession>A0ABT5KJK9</accession>
<dbReference type="PANTHER" id="PTHR41795:SF1">
    <property type="entry name" value="EXOPOLYSACCHARIDE SYNTHESIS PROTEIN"/>
    <property type="match status" value="1"/>
</dbReference>
<organism evidence="2 3">
    <name type="scientific">Roseateles albus</name>
    <dbReference type="NCBI Taxonomy" id="2987525"/>
    <lineage>
        <taxon>Bacteria</taxon>
        <taxon>Pseudomonadati</taxon>
        <taxon>Pseudomonadota</taxon>
        <taxon>Betaproteobacteria</taxon>
        <taxon>Burkholderiales</taxon>
        <taxon>Sphaerotilaceae</taxon>
        <taxon>Roseateles</taxon>
    </lineage>
</organism>
<proteinExistence type="predicted"/>
<feature type="transmembrane region" description="Helical" evidence="1">
    <location>
        <begin position="133"/>
        <end position="160"/>
    </location>
</feature>
<dbReference type="Pfam" id="PF06055">
    <property type="entry name" value="ExoD"/>
    <property type="match status" value="1"/>
</dbReference>
<protein>
    <submittedName>
        <fullName evidence="2">Exopolysaccharide biosynthesis protein</fullName>
    </submittedName>
</protein>
<dbReference type="InterPro" id="IPR010331">
    <property type="entry name" value="ExoD"/>
</dbReference>
<name>A0ABT5KJK9_9BURK</name>
<comment type="caution">
    <text evidence="2">The sequence shown here is derived from an EMBL/GenBank/DDBJ whole genome shotgun (WGS) entry which is preliminary data.</text>
</comment>
<evidence type="ECO:0000256" key="1">
    <source>
        <dbReference type="SAM" id="Phobius"/>
    </source>
</evidence>
<evidence type="ECO:0000313" key="2">
    <source>
        <dbReference type="EMBL" id="MDC8774055.1"/>
    </source>
</evidence>
<feature type="transmembrane region" description="Helical" evidence="1">
    <location>
        <begin position="38"/>
        <end position="69"/>
    </location>
</feature>
<keyword evidence="1" id="KW-1133">Transmembrane helix</keyword>
<dbReference type="Proteomes" id="UP001221189">
    <property type="component" value="Unassembled WGS sequence"/>
</dbReference>
<sequence>MTIALSERLRQAAADLPAEGTSLQHLAAAHGPAAQGTLLILLAAPCLMPLPGVGSVLGFGLLAMAMAFWRGASAASAALPQRVGEFGLSRLWATRVLHMLARFYAHSGRLTRQRLTHLTDGALERCLSAKVGLMAALIILPIPMGNLFPALALMLLGVGLVARDGLAVLAGAAMAALALLFSLAVAAATWFWGLEALALAQQIPSWIARQL</sequence>
<evidence type="ECO:0000313" key="3">
    <source>
        <dbReference type="Proteomes" id="UP001221189"/>
    </source>
</evidence>
<dbReference type="RefSeq" id="WP_273602113.1">
    <property type="nucleotide sequence ID" value="NZ_JAQQXT010000017.1"/>
</dbReference>
<gene>
    <name evidence="2" type="ORF">PRZ03_21045</name>
</gene>
<keyword evidence="1" id="KW-0472">Membrane</keyword>
<keyword evidence="1" id="KW-0812">Transmembrane</keyword>
<keyword evidence="3" id="KW-1185">Reference proteome</keyword>
<reference evidence="2 3" key="1">
    <citation type="submission" date="2022-10" db="EMBL/GenBank/DDBJ databases">
        <title>Paucibacter sp. hw1 Genome sequencing.</title>
        <authorList>
            <person name="Park S."/>
        </authorList>
    </citation>
    <scope>NUCLEOTIDE SEQUENCE [LARGE SCALE GENOMIC DNA]</scope>
    <source>
        <strain evidence="3">hw1</strain>
    </source>
</reference>
<dbReference type="PANTHER" id="PTHR41795">
    <property type="entry name" value="EXOPOLYSACCHARIDE SYNTHESIS PROTEIN"/>
    <property type="match status" value="1"/>
</dbReference>
<feature type="transmembrane region" description="Helical" evidence="1">
    <location>
        <begin position="166"/>
        <end position="192"/>
    </location>
</feature>
<dbReference type="PIRSF" id="PIRSF033239">
    <property type="entry name" value="ExoD"/>
    <property type="match status" value="1"/>
</dbReference>